<organism evidence="8 9">
    <name type="scientific">Acaromyces ingoldii</name>
    <dbReference type="NCBI Taxonomy" id="215250"/>
    <lineage>
        <taxon>Eukaryota</taxon>
        <taxon>Fungi</taxon>
        <taxon>Dikarya</taxon>
        <taxon>Basidiomycota</taxon>
        <taxon>Ustilaginomycotina</taxon>
        <taxon>Exobasidiomycetes</taxon>
        <taxon>Exobasidiales</taxon>
        <taxon>Cryptobasidiaceae</taxon>
        <taxon>Acaromyces</taxon>
    </lineage>
</organism>
<feature type="transmembrane region" description="Helical" evidence="7">
    <location>
        <begin position="622"/>
        <end position="640"/>
    </location>
</feature>
<evidence type="ECO:0008006" key="10">
    <source>
        <dbReference type="Google" id="ProtNLM"/>
    </source>
</evidence>
<dbReference type="AlphaFoldDB" id="A0A316YE87"/>
<dbReference type="PANTHER" id="PTHR42770">
    <property type="entry name" value="AMINO ACID TRANSPORTER-RELATED"/>
    <property type="match status" value="1"/>
</dbReference>
<protein>
    <recommendedName>
        <fullName evidence="10">AAAP amino acid permease</fullName>
    </recommendedName>
</protein>
<feature type="compositionally biased region" description="Polar residues" evidence="6">
    <location>
        <begin position="59"/>
        <end position="69"/>
    </location>
</feature>
<gene>
    <name evidence="8" type="ORF">FA10DRAFT_304275</name>
</gene>
<keyword evidence="9" id="KW-1185">Reference proteome</keyword>
<dbReference type="PANTHER" id="PTHR42770:SF7">
    <property type="entry name" value="MEMBRANE PROTEIN"/>
    <property type="match status" value="1"/>
</dbReference>
<feature type="region of interest" description="Disordered" evidence="6">
    <location>
        <begin position="100"/>
        <end position="160"/>
    </location>
</feature>
<keyword evidence="5 7" id="KW-0472">Membrane</keyword>
<dbReference type="Pfam" id="PF13520">
    <property type="entry name" value="AA_permease_2"/>
    <property type="match status" value="1"/>
</dbReference>
<feature type="transmembrane region" description="Helical" evidence="7">
    <location>
        <begin position="564"/>
        <end position="585"/>
    </location>
</feature>
<evidence type="ECO:0000256" key="2">
    <source>
        <dbReference type="ARBA" id="ARBA00022475"/>
    </source>
</evidence>
<comment type="subcellular location">
    <subcellularLocation>
        <location evidence="1">Cell membrane</location>
        <topology evidence="1">Multi-pass membrane protein</topology>
    </subcellularLocation>
</comment>
<feature type="transmembrane region" description="Helical" evidence="7">
    <location>
        <begin position="597"/>
        <end position="616"/>
    </location>
</feature>
<dbReference type="InterPro" id="IPR050367">
    <property type="entry name" value="APC_superfamily"/>
</dbReference>
<feature type="region of interest" description="Disordered" evidence="6">
    <location>
        <begin position="1"/>
        <end position="69"/>
    </location>
</feature>
<feature type="transmembrane region" description="Helical" evidence="7">
    <location>
        <begin position="327"/>
        <end position="345"/>
    </location>
</feature>
<keyword evidence="4 7" id="KW-1133">Transmembrane helix</keyword>
<evidence type="ECO:0000256" key="6">
    <source>
        <dbReference type="SAM" id="MobiDB-lite"/>
    </source>
</evidence>
<name>A0A316YE87_9BASI</name>
<proteinExistence type="predicted"/>
<feature type="transmembrane region" description="Helical" evidence="7">
    <location>
        <begin position="280"/>
        <end position="307"/>
    </location>
</feature>
<dbReference type="OrthoDB" id="1718410at2759"/>
<accession>A0A316YE87</accession>
<dbReference type="STRING" id="215250.A0A316YE87"/>
<dbReference type="Proteomes" id="UP000245768">
    <property type="component" value="Unassembled WGS sequence"/>
</dbReference>
<feature type="transmembrane region" description="Helical" evidence="7">
    <location>
        <begin position="352"/>
        <end position="376"/>
    </location>
</feature>
<keyword evidence="3 7" id="KW-0812">Transmembrane</keyword>
<reference evidence="8 9" key="1">
    <citation type="journal article" date="2018" name="Mol. Biol. Evol.">
        <title>Broad Genomic Sampling Reveals a Smut Pathogenic Ancestry of the Fungal Clade Ustilaginomycotina.</title>
        <authorList>
            <person name="Kijpornyongpan T."/>
            <person name="Mondo S.J."/>
            <person name="Barry K."/>
            <person name="Sandor L."/>
            <person name="Lee J."/>
            <person name="Lipzen A."/>
            <person name="Pangilinan J."/>
            <person name="LaButti K."/>
            <person name="Hainaut M."/>
            <person name="Henrissat B."/>
            <person name="Grigoriev I.V."/>
            <person name="Spatafora J.W."/>
            <person name="Aime M.C."/>
        </authorList>
    </citation>
    <scope>NUCLEOTIDE SEQUENCE [LARGE SCALE GENOMIC DNA]</scope>
    <source>
        <strain evidence="8 9">MCA 4198</strain>
    </source>
</reference>
<sequence>MGKDDEEAGPSSFKAGESSIQDRFTRIGGHWTHRVEHGDVFTNESVEEVNDVRRERSPSRASSVMQPPSFAESQFATIVRRQRKQRIVSPTMERLEHGEVGATAPPLATLVGVPSTPRRRYNRRGTDDDDNVDVNDEKNTVLPNDTPAKREMKTSRRRRTSTRELSIDGWDFAGWGKMSMLELSRADRDEAAEAIARRPRALLGQWRTASLCGNALTGSVFYSLPAVLAASSVLTPIGLFLAIALLWPFRPIMCELASAMSYGDAGSYSYFLNTTTKTTFALLAAAFVMLDAVATGAVSAGTAASYISAQAKENGSISASLKAFLDGPAITVILLVGIASIALLGTRGSGTVALVMIVFHLITMTALIVAGIVAWAQQGNATLASNWSDARPVLTSGKGYARAIFDSFCVSFIGLTGIETSVLYTSAVKKDQFPKALRSLHIAVLLTEPTLALLVVALLPLSKALSANNVLSLLAQVSSGGTGPWLKYVVVVDAVVVLAGGILTGTQATIGLTQALAYDSVLSRQMLRKMPKTGAYWAAICLFLCLSLILCATSKFNLTTLSSIFSMAFLAVMTMFPLSALLVIWNRPNLPRTPRCGLALIFFAAAVGIVAIGGNIALSPIALLQTVLYLLVIVVVLYLFKNRISLAHCLVWLLDERWINTSAPSAARSKCSSSIDVSRSTSPIYRLKHRLIKWVGRQRREPVVFFTKTDEISHLNRALRYVEENEHTSRVIVVHCFDEIVDIPSELEANAQLIDEAYPRITIDLVFVEAQFNPVVVEALSKKLNVAKSRMFVGVIHDCQEHELADFGGLRVISR</sequence>
<feature type="transmembrane region" description="Helical" evidence="7">
    <location>
        <begin position="220"/>
        <end position="247"/>
    </location>
</feature>
<dbReference type="GeneID" id="37047252"/>
<dbReference type="GO" id="GO:0005886">
    <property type="term" value="C:plasma membrane"/>
    <property type="evidence" value="ECO:0007669"/>
    <property type="project" value="UniProtKB-SubCell"/>
</dbReference>
<feature type="transmembrane region" description="Helical" evidence="7">
    <location>
        <begin position="403"/>
        <end position="428"/>
    </location>
</feature>
<feature type="transmembrane region" description="Helical" evidence="7">
    <location>
        <begin position="534"/>
        <end position="558"/>
    </location>
</feature>
<evidence type="ECO:0000256" key="7">
    <source>
        <dbReference type="SAM" id="Phobius"/>
    </source>
</evidence>
<dbReference type="Gene3D" id="1.20.1740.10">
    <property type="entry name" value="Amino acid/polyamine transporter I"/>
    <property type="match status" value="1"/>
</dbReference>
<feature type="transmembrane region" description="Helical" evidence="7">
    <location>
        <begin position="485"/>
        <end position="513"/>
    </location>
</feature>
<dbReference type="RefSeq" id="XP_025374710.1">
    <property type="nucleotide sequence ID" value="XM_025525336.1"/>
</dbReference>
<dbReference type="GO" id="GO:0022857">
    <property type="term" value="F:transmembrane transporter activity"/>
    <property type="evidence" value="ECO:0007669"/>
    <property type="project" value="InterPro"/>
</dbReference>
<evidence type="ECO:0000256" key="4">
    <source>
        <dbReference type="ARBA" id="ARBA00022989"/>
    </source>
</evidence>
<evidence type="ECO:0000313" key="9">
    <source>
        <dbReference type="Proteomes" id="UP000245768"/>
    </source>
</evidence>
<dbReference type="InParanoid" id="A0A316YE87"/>
<evidence type="ECO:0000256" key="1">
    <source>
        <dbReference type="ARBA" id="ARBA00004651"/>
    </source>
</evidence>
<evidence type="ECO:0000313" key="8">
    <source>
        <dbReference type="EMBL" id="PWN87512.1"/>
    </source>
</evidence>
<keyword evidence="2" id="KW-1003">Cell membrane</keyword>
<feature type="transmembrane region" description="Helical" evidence="7">
    <location>
        <begin position="440"/>
        <end position="465"/>
    </location>
</feature>
<dbReference type="EMBL" id="KZ819640">
    <property type="protein sequence ID" value="PWN87512.1"/>
    <property type="molecule type" value="Genomic_DNA"/>
</dbReference>
<evidence type="ECO:0000256" key="5">
    <source>
        <dbReference type="ARBA" id="ARBA00023136"/>
    </source>
</evidence>
<evidence type="ECO:0000256" key="3">
    <source>
        <dbReference type="ARBA" id="ARBA00022692"/>
    </source>
</evidence>
<dbReference type="InterPro" id="IPR002293">
    <property type="entry name" value="AA/rel_permease1"/>
</dbReference>